<gene>
    <name evidence="9" type="ORF">ENT66_04520</name>
</gene>
<proteinExistence type="inferred from homology"/>
<dbReference type="GO" id="GO:0006783">
    <property type="term" value="P:heme biosynthetic process"/>
    <property type="evidence" value="ECO:0007669"/>
    <property type="project" value="UniProtKB-KW"/>
</dbReference>
<evidence type="ECO:0000259" key="8">
    <source>
        <dbReference type="Pfam" id="PF22451"/>
    </source>
</evidence>
<evidence type="ECO:0000256" key="5">
    <source>
        <dbReference type="ARBA" id="ARBA00023471"/>
    </source>
</evidence>
<evidence type="ECO:0000256" key="2">
    <source>
        <dbReference type="ARBA" id="ARBA00023133"/>
    </source>
</evidence>
<sequence length="157" mass="18934">MVNLSEKEKRILQILIEGIPLSERPFYEIAKKTRLTEKEVLEIIKSLMDKKIIRRFGITLRHNLAGIKGNAMVAWRVPKEKIEEIGQYLSQLPYISHCYFRETYEDWNYNLYTMIHGKNKREVKKRIKEISEKFSLKDYQILFTKKEIIRKHAKYEI</sequence>
<evidence type="ECO:0000256" key="1">
    <source>
        <dbReference type="ARBA" id="ARBA00004744"/>
    </source>
</evidence>
<dbReference type="PANTHER" id="PTHR43413">
    <property type="entry name" value="TRANSCRIPTIONAL REGULATOR, ASNC FAMILY"/>
    <property type="match status" value="1"/>
</dbReference>
<name>A0A7C4NW55_9BACT</name>
<keyword evidence="3" id="KW-0456">Lyase</keyword>
<comment type="catalytic activity">
    <reaction evidence="6">
        <text>siroheme + 2 H(+) = 12,18-didecarboxysiroheme + 2 CO2</text>
        <dbReference type="Rhea" id="RHEA:19093"/>
        <dbReference type="ChEBI" id="CHEBI:15378"/>
        <dbReference type="ChEBI" id="CHEBI:16526"/>
        <dbReference type="ChEBI" id="CHEBI:60052"/>
        <dbReference type="ChEBI" id="CHEBI:140497"/>
        <dbReference type="EC" id="4.1.1.111"/>
    </reaction>
</comment>
<feature type="domain" description="Siroheme decarboxylase AsnC-like ligand binding" evidence="7">
    <location>
        <begin position="65"/>
        <end position="147"/>
    </location>
</feature>
<dbReference type="AlphaFoldDB" id="A0A7C4NW55"/>
<feature type="domain" description="Siroheme decarboxylase NirL-like HTH" evidence="8">
    <location>
        <begin position="8"/>
        <end position="54"/>
    </location>
</feature>
<evidence type="ECO:0000256" key="3">
    <source>
        <dbReference type="ARBA" id="ARBA00023239"/>
    </source>
</evidence>
<dbReference type="GO" id="GO:0016829">
    <property type="term" value="F:lyase activity"/>
    <property type="evidence" value="ECO:0007669"/>
    <property type="project" value="UniProtKB-KW"/>
</dbReference>
<dbReference type="PANTHER" id="PTHR43413:SF1">
    <property type="entry name" value="SIROHEME DECARBOXYLASE NIRL SUBUNIT"/>
    <property type="match status" value="1"/>
</dbReference>
<evidence type="ECO:0000259" key="7">
    <source>
        <dbReference type="Pfam" id="PF17805"/>
    </source>
</evidence>
<evidence type="ECO:0000256" key="6">
    <source>
        <dbReference type="ARBA" id="ARBA00048470"/>
    </source>
</evidence>
<protein>
    <recommendedName>
        <fullName evidence="5">siroheme decarboxylase</fullName>
        <ecNumber evidence="5">4.1.1.111</ecNumber>
    </recommendedName>
</protein>
<evidence type="ECO:0000313" key="9">
    <source>
        <dbReference type="EMBL" id="HGQ85605.1"/>
    </source>
</evidence>
<dbReference type="Pfam" id="PF17805">
    <property type="entry name" value="AsnC_trans_reg2"/>
    <property type="match status" value="1"/>
</dbReference>
<comment type="pathway">
    <text evidence="1">Porphyrin-containing compound metabolism; protoheme biosynthesis.</text>
</comment>
<dbReference type="InterPro" id="IPR040523">
    <property type="entry name" value="AsnC_trans_reg2"/>
</dbReference>
<dbReference type="InterPro" id="IPR050684">
    <property type="entry name" value="HTH-Siroheme_Decarb"/>
</dbReference>
<comment type="caution">
    <text evidence="9">The sequence shown here is derived from an EMBL/GenBank/DDBJ whole genome shotgun (WGS) entry which is preliminary data.</text>
</comment>
<keyword evidence="2" id="KW-0350">Heme biosynthesis</keyword>
<dbReference type="EC" id="4.1.1.111" evidence="5"/>
<dbReference type="SUPFAM" id="SSF46785">
    <property type="entry name" value="Winged helix' DNA-binding domain"/>
    <property type="match status" value="1"/>
</dbReference>
<dbReference type="EMBL" id="DSZN01000077">
    <property type="protein sequence ID" value="HGQ85605.1"/>
    <property type="molecule type" value="Genomic_DNA"/>
</dbReference>
<evidence type="ECO:0000256" key="4">
    <source>
        <dbReference type="ARBA" id="ARBA00023457"/>
    </source>
</evidence>
<comment type="similarity">
    <text evidence="4">Belongs to the Ahb/Nir family.</text>
</comment>
<reference evidence="9" key="1">
    <citation type="journal article" date="2020" name="mSystems">
        <title>Genome- and Community-Level Interaction Insights into Carbon Utilization and Element Cycling Functions of Hydrothermarchaeota in Hydrothermal Sediment.</title>
        <authorList>
            <person name="Zhou Z."/>
            <person name="Liu Y."/>
            <person name="Xu W."/>
            <person name="Pan J."/>
            <person name="Luo Z.H."/>
            <person name="Li M."/>
        </authorList>
    </citation>
    <scope>NUCLEOTIDE SEQUENCE [LARGE SCALE GENOMIC DNA]</scope>
    <source>
        <strain evidence="9">SpSt-6</strain>
    </source>
</reference>
<dbReference type="InterPro" id="IPR036390">
    <property type="entry name" value="WH_DNA-bd_sf"/>
</dbReference>
<organism evidence="9">
    <name type="scientific">Thermodesulfobacterium geofontis</name>
    <dbReference type="NCBI Taxonomy" id="1295609"/>
    <lineage>
        <taxon>Bacteria</taxon>
        <taxon>Pseudomonadati</taxon>
        <taxon>Thermodesulfobacteriota</taxon>
        <taxon>Thermodesulfobacteria</taxon>
        <taxon>Thermodesulfobacteriales</taxon>
        <taxon>Thermodesulfobacteriaceae</taxon>
        <taxon>Thermodesulfobacterium</taxon>
    </lineage>
</organism>
<dbReference type="InterPro" id="IPR053953">
    <property type="entry name" value="NirdL-like_HTH"/>
</dbReference>
<accession>A0A7C4NW55</accession>
<dbReference type="Gene3D" id="3.30.70.3460">
    <property type="match status" value="1"/>
</dbReference>
<dbReference type="Pfam" id="PF22451">
    <property type="entry name" value="NirdL-like_HTH"/>
    <property type="match status" value="1"/>
</dbReference>